<feature type="signal peptide" evidence="1">
    <location>
        <begin position="1"/>
        <end position="21"/>
    </location>
</feature>
<dbReference type="RefSeq" id="WP_127691299.1">
    <property type="nucleotide sequence ID" value="NZ_RZUL01000004.1"/>
</dbReference>
<reference evidence="2 3" key="1">
    <citation type="submission" date="2019-01" db="EMBL/GenBank/DDBJ databases">
        <authorList>
            <person name="Chen W.-M."/>
        </authorList>
    </citation>
    <scope>NUCLEOTIDE SEQUENCE [LARGE SCALE GENOMIC DNA]</scope>
    <source>
        <strain evidence="2 3">TLA-22</strain>
    </source>
</reference>
<feature type="chain" id="PRO_5019048053" description="DUF4908 domain-containing protein" evidence="1">
    <location>
        <begin position="22"/>
        <end position="244"/>
    </location>
</feature>
<keyword evidence="1" id="KW-0732">Signal</keyword>
<dbReference type="OrthoDB" id="7466572at2"/>
<organism evidence="2 3">
    <name type="scientific">Sphingobium algorifonticola</name>
    <dbReference type="NCBI Taxonomy" id="2008318"/>
    <lineage>
        <taxon>Bacteria</taxon>
        <taxon>Pseudomonadati</taxon>
        <taxon>Pseudomonadota</taxon>
        <taxon>Alphaproteobacteria</taxon>
        <taxon>Sphingomonadales</taxon>
        <taxon>Sphingomonadaceae</taxon>
        <taxon>Sphingobium</taxon>
    </lineage>
</organism>
<keyword evidence="3" id="KW-1185">Reference proteome</keyword>
<comment type="caution">
    <text evidence="2">The sequence shown here is derived from an EMBL/GenBank/DDBJ whole genome shotgun (WGS) entry which is preliminary data.</text>
</comment>
<evidence type="ECO:0008006" key="4">
    <source>
        <dbReference type="Google" id="ProtNLM"/>
    </source>
</evidence>
<evidence type="ECO:0000256" key="1">
    <source>
        <dbReference type="SAM" id="SignalP"/>
    </source>
</evidence>
<name>A0A437J5H3_9SPHN</name>
<sequence>MRRTVAGLALIGLLNSAPPPAGLAQSPVPAIRFAPPVDQPLAYRVSQRIGTGKAQQHFESVRHLRFTPDRDGYRMTVVLHSMTGDAPADALARYRAALSPMVGMAQHLRIDGSGRVIAIDNLDAVWTAFMQGQRALLALSGESDARQAAFAHLERLDPAGRLAVLAGDVQPLMLFASGIPLASMRREQGIDAGTSRFSEADEARGLTAHYVVDDATGLVLRAGRDVEQPGRSVRETRLLAPMSE</sequence>
<evidence type="ECO:0000313" key="3">
    <source>
        <dbReference type="Proteomes" id="UP000282977"/>
    </source>
</evidence>
<proteinExistence type="predicted"/>
<dbReference type="Proteomes" id="UP000282977">
    <property type="component" value="Unassembled WGS sequence"/>
</dbReference>
<dbReference type="EMBL" id="RZUL01000004">
    <property type="protein sequence ID" value="RVT40200.1"/>
    <property type="molecule type" value="Genomic_DNA"/>
</dbReference>
<accession>A0A437J5H3</accession>
<dbReference type="AlphaFoldDB" id="A0A437J5H3"/>
<evidence type="ECO:0000313" key="2">
    <source>
        <dbReference type="EMBL" id="RVT40200.1"/>
    </source>
</evidence>
<gene>
    <name evidence="2" type="ORF">ENE74_12720</name>
</gene>
<protein>
    <recommendedName>
        <fullName evidence="4">DUF4908 domain-containing protein</fullName>
    </recommendedName>
</protein>